<gene>
    <name evidence="1" type="ORF">K441DRAFT_485391</name>
</gene>
<organism evidence="1 2">
    <name type="scientific">Cenococcum geophilum 1.58</name>
    <dbReference type="NCBI Taxonomy" id="794803"/>
    <lineage>
        <taxon>Eukaryota</taxon>
        <taxon>Fungi</taxon>
        <taxon>Dikarya</taxon>
        <taxon>Ascomycota</taxon>
        <taxon>Pezizomycotina</taxon>
        <taxon>Dothideomycetes</taxon>
        <taxon>Pleosporomycetidae</taxon>
        <taxon>Gloniales</taxon>
        <taxon>Gloniaceae</taxon>
        <taxon>Cenococcum</taxon>
    </lineage>
</organism>
<evidence type="ECO:0000313" key="1">
    <source>
        <dbReference type="EMBL" id="OCK88374.1"/>
    </source>
</evidence>
<evidence type="ECO:0000313" key="2">
    <source>
        <dbReference type="Proteomes" id="UP000250078"/>
    </source>
</evidence>
<keyword evidence="2" id="KW-1185">Reference proteome</keyword>
<name>A0ACC8EPZ3_9PEZI</name>
<sequence>NILSDPAHPLYISTLRRSKTADRSGLWWTAAGTFAVGKKRVVRSWAARRLRNAFVEALASRGFDRDGKRIVESAKEDGKPMQAIKRVDERRNLTGTLRIQANPVILTVKFDAVKQEAGRLVDELVK</sequence>
<accession>A0ACC8EPZ3</accession>
<protein>
    <submittedName>
        <fullName evidence="1">Uncharacterized protein</fullName>
    </submittedName>
</protein>
<proteinExistence type="predicted"/>
<dbReference type="EMBL" id="KV748243">
    <property type="protein sequence ID" value="OCK88374.1"/>
    <property type="molecule type" value="Genomic_DNA"/>
</dbReference>
<feature type="non-terminal residue" evidence="1">
    <location>
        <position position="1"/>
    </location>
</feature>
<dbReference type="Proteomes" id="UP000250078">
    <property type="component" value="Unassembled WGS sequence"/>
</dbReference>
<reference evidence="1 2" key="1">
    <citation type="journal article" date="2016" name="Nat. Commun.">
        <title>Ectomycorrhizal ecology is imprinted in the genome of the dominant symbiotic fungus Cenococcum geophilum.</title>
        <authorList>
            <consortium name="DOE Joint Genome Institute"/>
            <person name="Peter M."/>
            <person name="Kohler A."/>
            <person name="Ohm R.A."/>
            <person name="Kuo A."/>
            <person name="Krutzmann J."/>
            <person name="Morin E."/>
            <person name="Arend M."/>
            <person name="Barry K.W."/>
            <person name="Binder M."/>
            <person name="Choi C."/>
            <person name="Clum A."/>
            <person name="Copeland A."/>
            <person name="Grisel N."/>
            <person name="Haridas S."/>
            <person name="Kipfer T."/>
            <person name="LaButti K."/>
            <person name="Lindquist E."/>
            <person name="Lipzen A."/>
            <person name="Maire R."/>
            <person name="Meier B."/>
            <person name="Mihaltcheva S."/>
            <person name="Molinier V."/>
            <person name="Murat C."/>
            <person name="Poggeler S."/>
            <person name="Quandt C.A."/>
            <person name="Sperisen C."/>
            <person name="Tritt A."/>
            <person name="Tisserant E."/>
            <person name="Crous P.W."/>
            <person name="Henrissat B."/>
            <person name="Nehls U."/>
            <person name="Egli S."/>
            <person name="Spatafora J.W."/>
            <person name="Grigoriev I.V."/>
            <person name="Martin F.M."/>
        </authorList>
    </citation>
    <scope>NUCLEOTIDE SEQUENCE [LARGE SCALE GENOMIC DNA]</scope>
    <source>
        <strain evidence="1 2">1.58</strain>
    </source>
</reference>
<feature type="non-terminal residue" evidence="1">
    <location>
        <position position="126"/>
    </location>
</feature>